<gene>
    <name evidence="1" type="ORF">AU252_01765</name>
</gene>
<organism evidence="1">
    <name type="scientific">Pseudarthrobacter sulfonivorans</name>
    <dbReference type="NCBI Taxonomy" id="121292"/>
    <lineage>
        <taxon>Bacteria</taxon>
        <taxon>Bacillati</taxon>
        <taxon>Actinomycetota</taxon>
        <taxon>Actinomycetes</taxon>
        <taxon>Micrococcales</taxon>
        <taxon>Micrococcaceae</taxon>
        <taxon>Pseudarthrobacter</taxon>
    </lineage>
</organism>
<evidence type="ECO:0000313" key="1">
    <source>
        <dbReference type="EMBL" id="ALV40046.1"/>
    </source>
</evidence>
<dbReference type="AlphaFoldDB" id="A0A0U3Q0A3"/>
<protein>
    <submittedName>
        <fullName evidence="1">Uncharacterized protein</fullName>
    </submittedName>
</protein>
<sequence>MAVSADQAISTATALAERCRRLQSENWSLRQHRGQDLSDLQLLAARLVSFTTAGAHLGERVTDVFTRRGWITGRTDP</sequence>
<reference evidence="1 2" key="1">
    <citation type="submission" date="2015-12" db="EMBL/GenBank/DDBJ databases">
        <authorList>
            <person name="Shamseldin A."/>
            <person name="Moawad H."/>
            <person name="Abd El-Rahim W.M."/>
            <person name="Sadowsky M.J."/>
        </authorList>
    </citation>
    <scope>NUCLEOTIDE SEQUENCE [LARGE SCALE GENOMIC DNA]</scope>
    <source>
        <strain evidence="1 2">Ar51</strain>
    </source>
</reference>
<proteinExistence type="predicted"/>
<dbReference type="EMBL" id="CP013747">
    <property type="protein sequence ID" value="ALV40046.1"/>
    <property type="molecule type" value="Genomic_DNA"/>
</dbReference>
<dbReference type="KEGG" id="psul:AU252_01765"/>
<evidence type="ECO:0000313" key="2">
    <source>
        <dbReference type="Proteomes" id="UP000065151"/>
    </source>
</evidence>
<dbReference type="STRING" id="121292.AU252_01765"/>
<name>A0A0U3Q0A3_9MICC</name>
<dbReference type="Proteomes" id="UP000065151">
    <property type="component" value="Chromosome"/>
</dbReference>
<accession>A0A0U3Q0A3</accession>